<name>A0ABX2B578_9BACT</name>
<evidence type="ECO:0000313" key="2">
    <source>
        <dbReference type="EMBL" id="NPE25552.1"/>
    </source>
</evidence>
<dbReference type="RefSeq" id="WP_172345017.1">
    <property type="nucleotide sequence ID" value="NZ_CASYYZ010000143.1"/>
</dbReference>
<dbReference type="PANTHER" id="PTHR43685:SF2">
    <property type="entry name" value="GLYCOSYLTRANSFERASE 2-LIKE DOMAIN-CONTAINING PROTEIN"/>
    <property type="match status" value="1"/>
</dbReference>
<dbReference type="InterPro" id="IPR001173">
    <property type="entry name" value="Glyco_trans_2-like"/>
</dbReference>
<comment type="caution">
    <text evidence="2">The sequence shown here is derived from an EMBL/GenBank/DDBJ whole genome shotgun (WGS) entry which is preliminary data.</text>
</comment>
<dbReference type="Gene3D" id="3.90.550.10">
    <property type="entry name" value="Spore Coat Polysaccharide Biosynthesis Protein SpsA, Chain A"/>
    <property type="match status" value="1"/>
</dbReference>
<keyword evidence="3" id="KW-1185">Reference proteome</keyword>
<gene>
    <name evidence="2" type="ORF">HPS54_08510</name>
</gene>
<dbReference type="InterPro" id="IPR050834">
    <property type="entry name" value="Glycosyltransf_2"/>
</dbReference>
<dbReference type="InterPro" id="IPR029044">
    <property type="entry name" value="Nucleotide-diphossugar_trans"/>
</dbReference>
<dbReference type="Proteomes" id="UP000820977">
    <property type="component" value="Unassembled WGS sequence"/>
</dbReference>
<feature type="domain" description="Glycosyltransferase 2-like" evidence="1">
    <location>
        <begin position="38"/>
        <end position="205"/>
    </location>
</feature>
<dbReference type="EMBL" id="JABKKJ010000013">
    <property type="protein sequence ID" value="NPE25552.1"/>
    <property type="molecule type" value="Genomic_DNA"/>
</dbReference>
<evidence type="ECO:0000313" key="3">
    <source>
        <dbReference type="Proteomes" id="UP000820977"/>
    </source>
</evidence>
<protein>
    <submittedName>
        <fullName evidence="2">Glycosyltransferase family 2 protein</fullName>
    </submittedName>
</protein>
<sequence>MIEEIKCRYDDRDNMAEIEKVASIPVFTWEKDEAPLYTIAIPTYNRTDLLQFAIDSCINQEGFTDYEILVVDNNPARDDETERLMKEKYRLPQIAYYKNTENTGMTGNWNKLYQLARTKWVVMLHDDDMLYPDFMRNMANIVAADNEAVCFYNCYNSMRNMGNVHPERKTCDIKVMTLKEKDYLTGCHLHAPCGMTLRRDVVYEIGGFNPDFYPSLDFHFHVKLAHYHSVRWLRGYPLATYRWMVNAGGKPETVPGWVEKDNAIKRLIVRNNFVIGSWFQEAYLRYFDKLFVRNWNIGQKVKVNEPHCMPFDKMFYLIMKFIWGLPKKLRHTYTYKPQ</sequence>
<dbReference type="CDD" id="cd00761">
    <property type="entry name" value="Glyco_tranf_GTA_type"/>
    <property type="match status" value="1"/>
</dbReference>
<evidence type="ECO:0000259" key="1">
    <source>
        <dbReference type="Pfam" id="PF00535"/>
    </source>
</evidence>
<organism evidence="2 3">
    <name type="scientific">Xylanibacter caecicola</name>
    <dbReference type="NCBI Taxonomy" id="2736294"/>
    <lineage>
        <taxon>Bacteria</taxon>
        <taxon>Pseudomonadati</taxon>
        <taxon>Bacteroidota</taxon>
        <taxon>Bacteroidia</taxon>
        <taxon>Bacteroidales</taxon>
        <taxon>Prevotellaceae</taxon>
        <taxon>Xylanibacter</taxon>
    </lineage>
</organism>
<dbReference type="Pfam" id="PF00535">
    <property type="entry name" value="Glycos_transf_2"/>
    <property type="match status" value="1"/>
</dbReference>
<dbReference type="SUPFAM" id="SSF53448">
    <property type="entry name" value="Nucleotide-diphospho-sugar transferases"/>
    <property type="match status" value="1"/>
</dbReference>
<dbReference type="PANTHER" id="PTHR43685">
    <property type="entry name" value="GLYCOSYLTRANSFERASE"/>
    <property type="match status" value="1"/>
</dbReference>
<accession>A0ABX2B578</accession>
<proteinExistence type="predicted"/>
<reference evidence="2 3" key="1">
    <citation type="submission" date="2020-05" db="EMBL/GenBank/DDBJ databases">
        <title>Distinct polysaccharide utilization as determinants for interspecies competition between intestinal Prevotella spp.</title>
        <authorList>
            <person name="Galvez E.J.C."/>
            <person name="Iljazovic A."/>
            <person name="Strowig T."/>
        </authorList>
    </citation>
    <scope>NUCLEOTIDE SEQUENCE [LARGE SCALE GENOMIC DNA]</scope>
    <source>
        <strain evidence="2 3">PCHR</strain>
    </source>
</reference>